<dbReference type="GO" id="GO:0005737">
    <property type="term" value="C:cytoplasm"/>
    <property type="evidence" value="ECO:0007669"/>
    <property type="project" value="TreeGrafter"/>
</dbReference>
<protein>
    <submittedName>
        <fullName evidence="6">Anti-phage dCTP deaminase</fullName>
    </submittedName>
</protein>
<dbReference type="AlphaFoldDB" id="A0AAF0KEK4"/>
<reference evidence="6" key="1">
    <citation type="submission" date="2023-05" db="EMBL/GenBank/DDBJ databases">
        <title>Complete genome sequence of Agrobacterium larrymoorei CFBP5477.</title>
        <authorList>
            <person name="Yen H.-C."/>
            <person name="Chou L."/>
            <person name="Lin Y.-C."/>
            <person name="Lai E.-M."/>
            <person name="Kuo C.-H."/>
        </authorList>
    </citation>
    <scope>NUCLEOTIDE SEQUENCE</scope>
    <source>
        <strain evidence="6">CFBP5477</strain>
    </source>
</reference>
<dbReference type="NCBIfam" id="NF041025">
    <property type="entry name" value="antiphage_deaminase"/>
    <property type="match status" value="1"/>
</dbReference>
<dbReference type="GO" id="GO:0008270">
    <property type="term" value="F:zinc ion binding"/>
    <property type="evidence" value="ECO:0007669"/>
    <property type="project" value="InterPro"/>
</dbReference>
<comment type="similarity">
    <text evidence="1">Belongs to the cytidine and deoxycytidylate deaminase family.</text>
</comment>
<evidence type="ECO:0000259" key="5">
    <source>
        <dbReference type="PROSITE" id="PS51747"/>
    </source>
</evidence>
<accession>A0AAF0KEK4</accession>
<dbReference type="InterPro" id="IPR027417">
    <property type="entry name" value="P-loop_NTPase"/>
</dbReference>
<dbReference type="SUPFAM" id="SSF53927">
    <property type="entry name" value="Cytidine deaminase-like"/>
    <property type="match status" value="1"/>
</dbReference>
<keyword evidence="2" id="KW-0479">Metal-binding</keyword>
<sequence>MTTASFPRPEINSPEIFLGIVSPVGTNVEGAIKELRSSFEKKGYRVHHIKLSDDFSAIAEVVGYEGLNADTRYERVTTYIEFGDNVRERMGNEFLGAFAMSKIASKRLETATADVFQKNVYIIDQLKTEAEITLLREVYGLCFFQVSIYSARDVRVDYLSRVMARDDKKRDRNAYRDKAERLVVIDEDEFDKPHGQKVGKIFQLADVVLNVDRVDDKDNIRIQIRRFIDLLFGHNGYSPNRMEYGMYLAHSAALRSLDLSRQVGAAIFRVSGEVASLGANEVPKATGGTYWADDEHDAREYKIRNDSNDLRKQELLNEVLEIALGKNPKLSDDQKKDLKNSQFMDALEYGRIVHAEMSALSDAARLGISVKDGVLYCTTFPCHMCSKHIVASGIAKVIFLEPYPKSLTLDLHSDSVKIEGSSRDGFEKFQAVEFTPFFGITPRRYREFFARGKRKLNGVFEDFQTMPPRPFISIMAPWYSQRETEIIKMLGVKLGQFRQVTTD</sequence>
<dbReference type="InterPro" id="IPR016193">
    <property type="entry name" value="Cytidine_deaminase-like"/>
</dbReference>
<evidence type="ECO:0000256" key="3">
    <source>
        <dbReference type="ARBA" id="ARBA00022801"/>
    </source>
</evidence>
<evidence type="ECO:0000256" key="2">
    <source>
        <dbReference type="ARBA" id="ARBA00022723"/>
    </source>
</evidence>
<evidence type="ECO:0000256" key="1">
    <source>
        <dbReference type="ARBA" id="ARBA00006576"/>
    </source>
</evidence>
<evidence type="ECO:0000313" key="7">
    <source>
        <dbReference type="Proteomes" id="UP000298664"/>
    </source>
</evidence>
<dbReference type="Gene3D" id="3.40.50.300">
    <property type="entry name" value="P-loop containing nucleotide triphosphate hydrolases"/>
    <property type="match status" value="1"/>
</dbReference>
<dbReference type="PANTHER" id="PTHR11086:SF18">
    <property type="entry name" value="DEOXYCYTIDYLATE DEAMINASE"/>
    <property type="match status" value="1"/>
</dbReference>
<dbReference type="EMBL" id="CP124733">
    <property type="protein sequence ID" value="WHA42223.1"/>
    <property type="molecule type" value="Genomic_DNA"/>
</dbReference>
<keyword evidence="4" id="KW-0862">Zinc</keyword>
<keyword evidence="3" id="KW-0378">Hydrolase</keyword>
<dbReference type="PANTHER" id="PTHR11086">
    <property type="entry name" value="DEOXYCYTIDYLATE DEAMINASE-RELATED"/>
    <property type="match status" value="1"/>
</dbReference>
<dbReference type="GO" id="GO:0004132">
    <property type="term" value="F:dCMP deaminase activity"/>
    <property type="evidence" value="ECO:0007669"/>
    <property type="project" value="TreeGrafter"/>
</dbReference>
<dbReference type="RefSeq" id="WP_137394131.1">
    <property type="nucleotide sequence ID" value="NZ_CP124733.1"/>
</dbReference>
<dbReference type="Proteomes" id="UP000298664">
    <property type="component" value="Chromosome Circular"/>
</dbReference>
<proteinExistence type="inferred from homology"/>
<dbReference type="InterPro" id="IPR002125">
    <property type="entry name" value="CMP_dCMP_dom"/>
</dbReference>
<gene>
    <name evidence="6" type="ORF">CFBP5477_006265</name>
</gene>
<organism evidence="6 7">
    <name type="scientific">Agrobacterium larrymoorei</name>
    <dbReference type="NCBI Taxonomy" id="160699"/>
    <lineage>
        <taxon>Bacteria</taxon>
        <taxon>Pseudomonadati</taxon>
        <taxon>Pseudomonadota</taxon>
        <taxon>Alphaproteobacteria</taxon>
        <taxon>Hyphomicrobiales</taxon>
        <taxon>Rhizobiaceae</taxon>
        <taxon>Rhizobium/Agrobacterium group</taxon>
        <taxon>Agrobacterium</taxon>
    </lineage>
</organism>
<dbReference type="Gene3D" id="3.40.140.10">
    <property type="entry name" value="Cytidine Deaminase, domain 2"/>
    <property type="match status" value="1"/>
</dbReference>
<dbReference type="Pfam" id="PF00383">
    <property type="entry name" value="dCMP_cyt_deam_1"/>
    <property type="match status" value="1"/>
</dbReference>
<feature type="domain" description="CMP/dCMP-type deaminase" evidence="5">
    <location>
        <begin position="240"/>
        <end position="424"/>
    </location>
</feature>
<dbReference type="PROSITE" id="PS51747">
    <property type="entry name" value="CYT_DCMP_DEAMINASES_2"/>
    <property type="match status" value="1"/>
</dbReference>
<dbReference type="InterPro" id="IPR016192">
    <property type="entry name" value="APOBEC/CMP_deaminase_Zn-bd"/>
</dbReference>
<dbReference type="PROSITE" id="PS00903">
    <property type="entry name" value="CYT_DCMP_DEAMINASES_1"/>
    <property type="match status" value="1"/>
</dbReference>
<evidence type="ECO:0000313" key="6">
    <source>
        <dbReference type="EMBL" id="WHA42223.1"/>
    </source>
</evidence>
<dbReference type="InterPro" id="IPR015517">
    <property type="entry name" value="dCMP_deaminase-rel"/>
</dbReference>
<name>A0AAF0KEK4_9HYPH</name>
<evidence type="ECO:0000256" key="4">
    <source>
        <dbReference type="ARBA" id="ARBA00022833"/>
    </source>
</evidence>